<evidence type="ECO:0000313" key="6">
    <source>
        <dbReference type="Proteomes" id="UP000031643"/>
    </source>
</evidence>
<dbReference type="PANTHER" id="PTHR10434">
    <property type="entry name" value="1-ACYL-SN-GLYCEROL-3-PHOSPHATE ACYLTRANSFERASE"/>
    <property type="match status" value="1"/>
</dbReference>
<keyword evidence="3 5" id="KW-0012">Acyltransferase</keyword>
<dbReference type="OrthoDB" id="9806880at2"/>
<organism evidence="5 6">
    <name type="scientific">Methyloceanibacter caenitepidi</name>
    <dbReference type="NCBI Taxonomy" id="1384459"/>
    <lineage>
        <taxon>Bacteria</taxon>
        <taxon>Pseudomonadati</taxon>
        <taxon>Pseudomonadota</taxon>
        <taxon>Alphaproteobacteria</taxon>
        <taxon>Hyphomicrobiales</taxon>
        <taxon>Hyphomicrobiaceae</taxon>
        <taxon>Methyloceanibacter</taxon>
    </lineage>
</organism>
<dbReference type="GO" id="GO:0006654">
    <property type="term" value="P:phosphatidic acid biosynthetic process"/>
    <property type="evidence" value="ECO:0007669"/>
    <property type="project" value="TreeGrafter"/>
</dbReference>
<dbReference type="GO" id="GO:0003841">
    <property type="term" value="F:1-acylglycerol-3-phosphate O-acyltransferase activity"/>
    <property type="evidence" value="ECO:0007669"/>
    <property type="project" value="UniProtKB-EC"/>
</dbReference>
<gene>
    <name evidence="5" type="ORF">GL4_0488</name>
</gene>
<feature type="domain" description="Phospholipid/glycerol acyltransferase" evidence="4">
    <location>
        <begin position="66"/>
        <end position="185"/>
    </location>
</feature>
<comment type="pathway">
    <text evidence="1">Lipid metabolism.</text>
</comment>
<reference evidence="5 6" key="1">
    <citation type="submission" date="2014-09" db="EMBL/GenBank/DDBJ databases">
        <title>Genome sequencing of Methyloceanibacter caenitepidi Gela4.</title>
        <authorList>
            <person name="Takeuchi M."/>
            <person name="Susumu S."/>
            <person name="Kamagata Y."/>
            <person name="Oshima K."/>
            <person name="Hattori M."/>
            <person name="Iwasaki W."/>
        </authorList>
    </citation>
    <scope>NUCLEOTIDE SEQUENCE [LARGE SCALE GENOMIC DNA]</scope>
    <source>
        <strain evidence="5 6">Gela4</strain>
    </source>
</reference>
<dbReference type="Pfam" id="PF01553">
    <property type="entry name" value="Acyltransferase"/>
    <property type="match status" value="1"/>
</dbReference>
<dbReference type="SUPFAM" id="SSF69593">
    <property type="entry name" value="Glycerol-3-phosphate (1)-acyltransferase"/>
    <property type="match status" value="1"/>
</dbReference>
<evidence type="ECO:0000259" key="4">
    <source>
        <dbReference type="SMART" id="SM00563"/>
    </source>
</evidence>
<dbReference type="InterPro" id="IPR002123">
    <property type="entry name" value="Plipid/glycerol_acylTrfase"/>
</dbReference>
<evidence type="ECO:0000313" key="5">
    <source>
        <dbReference type="EMBL" id="BAQ15954.1"/>
    </source>
</evidence>
<dbReference type="STRING" id="1384459.GL4_0488"/>
<proteinExistence type="predicted"/>
<accession>A0A0A8K1T6</accession>
<name>A0A0A8K1T6_9HYPH</name>
<dbReference type="EC" id="2.3.1.51" evidence="5"/>
<evidence type="ECO:0000256" key="3">
    <source>
        <dbReference type="ARBA" id="ARBA00023315"/>
    </source>
</evidence>
<keyword evidence="6" id="KW-1185">Reference proteome</keyword>
<keyword evidence="2 5" id="KW-0808">Transferase</keyword>
<sequence>MKNARAFFVLATFFAFTLPLMPLQHLFVRTRSRFARTFPHWYHRQVCRIVGVRIHVDGELARQNGVLVVSNHVSWLDITVLSAVAPVSFVAKQEVSTWPFVKWLAKLQRSVFVDRERRTQTGTKANEILDRLEAGDHVVFFAEGTSSDGNGVLPFRSALFAAVKPPGSETTESDVSVQTLALAYTKVYGLPLGRRGRPQVAWYGDMDMASHAWRLLGLGPLEANIRIGPPVPLDDFADRKELARYTEDKIRSDVVELLRGRPTE</sequence>
<dbReference type="CDD" id="cd07989">
    <property type="entry name" value="LPLAT_AGPAT-like"/>
    <property type="match status" value="1"/>
</dbReference>
<dbReference type="AlphaFoldDB" id="A0A0A8K1T6"/>
<dbReference type="KEGG" id="mcg:GL4_0488"/>
<dbReference type="EMBL" id="AP014648">
    <property type="protein sequence ID" value="BAQ15954.1"/>
    <property type="molecule type" value="Genomic_DNA"/>
</dbReference>
<evidence type="ECO:0000256" key="1">
    <source>
        <dbReference type="ARBA" id="ARBA00005189"/>
    </source>
</evidence>
<dbReference type="Proteomes" id="UP000031643">
    <property type="component" value="Chromosome"/>
</dbReference>
<dbReference type="SMART" id="SM00563">
    <property type="entry name" value="PlsC"/>
    <property type="match status" value="1"/>
</dbReference>
<dbReference type="HOGENOM" id="CLU_027938_0_2_5"/>
<dbReference type="RefSeq" id="WP_045364134.1">
    <property type="nucleotide sequence ID" value="NZ_AP014648.1"/>
</dbReference>
<evidence type="ECO:0000256" key="2">
    <source>
        <dbReference type="ARBA" id="ARBA00022679"/>
    </source>
</evidence>
<protein>
    <submittedName>
        <fullName evidence="5">1-acyl-sn-glycerol-3-phosphate acyltransferase</fullName>
        <ecNumber evidence="5">2.3.1.51</ecNumber>
    </submittedName>
</protein>
<dbReference type="PANTHER" id="PTHR10434:SF11">
    <property type="entry name" value="1-ACYL-SN-GLYCEROL-3-PHOSPHATE ACYLTRANSFERASE"/>
    <property type="match status" value="1"/>
</dbReference>